<evidence type="ECO:0000313" key="1">
    <source>
        <dbReference type="EMBL" id="CAF4343623.1"/>
    </source>
</evidence>
<dbReference type="Proteomes" id="UP000663842">
    <property type="component" value="Unassembled WGS sequence"/>
</dbReference>
<gene>
    <name evidence="1" type="ORF">UXM345_LOCUS35648</name>
</gene>
<reference evidence="1" key="1">
    <citation type="submission" date="2021-02" db="EMBL/GenBank/DDBJ databases">
        <authorList>
            <person name="Nowell W R."/>
        </authorList>
    </citation>
    <scope>NUCLEOTIDE SEQUENCE</scope>
</reference>
<protein>
    <submittedName>
        <fullName evidence="1">Uncharacterized protein</fullName>
    </submittedName>
</protein>
<dbReference type="EMBL" id="CAJOBF010014912">
    <property type="protein sequence ID" value="CAF4343623.1"/>
    <property type="molecule type" value="Genomic_DNA"/>
</dbReference>
<dbReference type="AlphaFoldDB" id="A0A820KPK1"/>
<name>A0A820KPK1_9BILA</name>
<sequence>MFLTYIEENLNSSLSKKIKHQVELIHYDYHIRALKLEYFQHKPNEYQGQLMKQICQSKYEQETSEQEYEFLKQQIAYYSLPSQSLACSNIFHSPLFNSIQNIPLREELIQKCKDAAEQGRNNLFNIYLKSAEDQRQEYKKKHEANIKKMDASQHTLNNNEKLSSTLVQLINERCNKISQRIQCIYKYKRESFQSKSN</sequence>
<evidence type="ECO:0000313" key="2">
    <source>
        <dbReference type="Proteomes" id="UP000663842"/>
    </source>
</evidence>
<proteinExistence type="predicted"/>
<organism evidence="1 2">
    <name type="scientific">Rotaria magnacalcarata</name>
    <dbReference type="NCBI Taxonomy" id="392030"/>
    <lineage>
        <taxon>Eukaryota</taxon>
        <taxon>Metazoa</taxon>
        <taxon>Spiralia</taxon>
        <taxon>Gnathifera</taxon>
        <taxon>Rotifera</taxon>
        <taxon>Eurotatoria</taxon>
        <taxon>Bdelloidea</taxon>
        <taxon>Philodinida</taxon>
        <taxon>Philodinidae</taxon>
        <taxon>Rotaria</taxon>
    </lineage>
</organism>
<accession>A0A820KPK1</accession>
<comment type="caution">
    <text evidence="1">The sequence shown here is derived from an EMBL/GenBank/DDBJ whole genome shotgun (WGS) entry which is preliminary data.</text>
</comment>